<dbReference type="OrthoDB" id="244102at2"/>
<keyword evidence="4" id="KW-1185">Reference proteome</keyword>
<feature type="domain" description="NAD-dependent epimerase/dehydratase" evidence="2">
    <location>
        <begin position="3"/>
        <end position="234"/>
    </location>
</feature>
<comment type="similarity">
    <text evidence="1">Belongs to the NAD(P)-dependent epimerase/dehydratase family.</text>
</comment>
<organism evidence="3 4">
    <name type="scientific">Desulfofundulus thermosubterraneus DSM 16057</name>
    <dbReference type="NCBI Taxonomy" id="1121432"/>
    <lineage>
        <taxon>Bacteria</taxon>
        <taxon>Bacillati</taxon>
        <taxon>Bacillota</taxon>
        <taxon>Clostridia</taxon>
        <taxon>Eubacteriales</taxon>
        <taxon>Peptococcaceae</taxon>
        <taxon>Desulfofundulus</taxon>
    </lineage>
</organism>
<accession>A0A1M6I1E2</accession>
<name>A0A1M6I1E2_9FIRM</name>
<dbReference type="InterPro" id="IPR036291">
    <property type="entry name" value="NAD(P)-bd_dom_sf"/>
</dbReference>
<evidence type="ECO:0000256" key="1">
    <source>
        <dbReference type="ARBA" id="ARBA00007637"/>
    </source>
</evidence>
<dbReference type="AlphaFoldDB" id="A0A1M6I1E2"/>
<evidence type="ECO:0000259" key="2">
    <source>
        <dbReference type="Pfam" id="PF01370"/>
    </source>
</evidence>
<dbReference type="Pfam" id="PF01370">
    <property type="entry name" value="Epimerase"/>
    <property type="match status" value="1"/>
</dbReference>
<dbReference type="SUPFAM" id="SSF51735">
    <property type="entry name" value="NAD(P)-binding Rossmann-fold domains"/>
    <property type="match status" value="1"/>
</dbReference>
<proteinExistence type="inferred from homology"/>
<evidence type="ECO:0000313" key="4">
    <source>
        <dbReference type="Proteomes" id="UP000184529"/>
    </source>
</evidence>
<dbReference type="STRING" id="1121432.SAMN02745219_02182"/>
<evidence type="ECO:0000313" key="3">
    <source>
        <dbReference type="EMBL" id="SHJ28309.1"/>
    </source>
</evidence>
<dbReference type="PANTHER" id="PTHR43000">
    <property type="entry name" value="DTDP-D-GLUCOSE 4,6-DEHYDRATASE-RELATED"/>
    <property type="match status" value="1"/>
</dbReference>
<dbReference type="Gene3D" id="3.40.50.720">
    <property type="entry name" value="NAD(P)-binding Rossmann-like Domain"/>
    <property type="match status" value="1"/>
</dbReference>
<protein>
    <submittedName>
        <fullName evidence="3">UDP-glucose 4-epimerase</fullName>
    </submittedName>
</protein>
<dbReference type="Proteomes" id="UP000184529">
    <property type="component" value="Unassembled WGS sequence"/>
</dbReference>
<dbReference type="CDD" id="cd05256">
    <property type="entry name" value="UDP_AE_SDR_e"/>
    <property type="match status" value="1"/>
</dbReference>
<sequence>MRVLVTGGAGFIGSHVVEQLAACGADVAVLDDLSRGSLSNLHPAASLYHGDIRDEEFVRETLEQFRPRVVIHQAAQVDVQASLDDPARDAAVNIGGTIHLLEACRRTGVEKVIYASSAAVYGDPLYLPVDEEHPVRPLAGYGISKHTVEHYLEVYRGLYGLDYTVLRYANVYGPRQDATGEGGVVAVFVHRLLRGEAPCIFGDGEQTRDFVYVGDVAAANLAAVKKGSGRVLNVSTGRATSVNDLFQLLQQITGSKIKARYCPPRPGDIRHSYLSCDLARKTLGWQALTDLAAGLNLTVEWHKKERRLFMSGS</sequence>
<dbReference type="RefSeq" id="WP_072869598.1">
    <property type="nucleotide sequence ID" value="NZ_FQZM01000026.1"/>
</dbReference>
<dbReference type="EMBL" id="FQZM01000026">
    <property type="protein sequence ID" value="SHJ28309.1"/>
    <property type="molecule type" value="Genomic_DNA"/>
</dbReference>
<gene>
    <name evidence="3" type="ORF">SAMN02745219_02182</name>
</gene>
<reference evidence="4" key="1">
    <citation type="submission" date="2016-11" db="EMBL/GenBank/DDBJ databases">
        <authorList>
            <person name="Varghese N."/>
            <person name="Submissions S."/>
        </authorList>
    </citation>
    <scope>NUCLEOTIDE SEQUENCE [LARGE SCALE GENOMIC DNA]</scope>
    <source>
        <strain evidence="4">DSM 16057</strain>
    </source>
</reference>
<dbReference type="InterPro" id="IPR001509">
    <property type="entry name" value="Epimerase_deHydtase"/>
</dbReference>